<dbReference type="GO" id="GO:0045087">
    <property type="term" value="P:innate immune response"/>
    <property type="evidence" value="ECO:0007669"/>
    <property type="project" value="UniProtKB-KW"/>
</dbReference>
<dbReference type="PANTHER" id="PTHR24365">
    <property type="entry name" value="TOLL-LIKE RECEPTOR"/>
    <property type="match status" value="1"/>
</dbReference>
<comment type="similarity">
    <text evidence="2">Belongs to the Toll-like receptor family.</text>
</comment>
<keyword evidence="5 14" id="KW-0812">Transmembrane</keyword>
<dbReference type="GO" id="GO:0005886">
    <property type="term" value="C:plasma membrane"/>
    <property type="evidence" value="ECO:0007669"/>
    <property type="project" value="TreeGrafter"/>
</dbReference>
<dbReference type="GO" id="GO:0038023">
    <property type="term" value="F:signaling receptor activity"/>
    <property type="evidence" value="ECO:0007669"/>
    <property type="project" value="TreeGrafter"/>
</dbReference>
<dbReference type="SMART" id="SM00255">
    <property type="entry name" value="TIR"/>
    <property type="match status" value="1"/>
</dbReference>
<evidence type="ECO:0000256" key="8">
    <source>
        <dbReference type="ARBA" id="ARBA00022859"/>
    </source>
</evidence>
<dbReference type="GO" id="GO:0002224">
    <property type="term" value="P:toll-like receptor signaling pathway"/>
    <property type="evidence" value="ECO:0007669"/>
    <property type="project" value="TreeGrafter"/>
</dbReference>
<evidence type="ECO:0000256" key="2">
    <source>
        <dbReference type="ARBA" id="ARBA00009634"/>
    </source>
</evidence>
<evidence type="ECO:0000256" key="12">
    <source>
        <dbReference type="ARBA" id="ARBA00023180"/>
    </source>
</evidence>
<evidence type="ECO:0000313" key="16">
    <source>
        <dbReference type="Ensembl" id="ENSAMXP00000040908.1"/>
    </source>
</evidence>
<accession>A0A3B1JF25</accession>
<keyword evidence="4" id="KW-0433">Leucine-rich repeat</keyword>
<keyword evidence="17" id="KW-1185">Reference proteome</keyword>
<dbReference type="Ensembl" id="ENSAMXT00000048901.1">
    <property type="protein sequence ID" value="ENSAMXP00000040908.1"/>
    <property type="gene ID" value="ENSAMXG00000036422.1"/>
</dbReference>
<dbReference type="Proteomes" id="UP000018467">
    <property type="component" value="Unassembled WGS sequence"/>
</dbReference>
<evidence type="ECO:0000256" key="14">
    <source>
        <dbReference type="SAM" id="Phobius"/>
    </source>
</evidence>
<evidence type="ECO:0000256" key="10">
    <source>
        <dbReference type="ARBA" id="ARBA00023136"/>
    </source>
</evidence>
<dbReference type="Bgee" id="ENSAMXG00000036422">
    <property type="expression patterns" value="Expressed in bone element and 11 other cell types or tissues"/>
</dbReference>
<dbReference type="Pfam" id="PF01582">
    <property type="entry name" value="TIR"/>
    <property type="match status" value="1"/>
</dbReference>
<dbReference type="PROSITE" id="PS50104">
    <property type="entry name" value="TIR"/>
    <property type="match status" value="1"/>
</dbReference>
<keyword evidence="6" id="KW-0732">Signal</keyword>
<dbReference type="FunFam" id="3.40.50.10140:FF:000001">
    <property type="entry name" value="Toll-like receptor 2"/>
    <property type="match status" value="1"/>
</dbReference>
<dbReference type="GO" id="GO:0006954">
    <property type="term" value="P:inflammatory response"/>
    <property type="evidence" value="ECO:0007669"/>
    <property type="project" value="UniProtKB-KW"/>
</dbReference>
<reference evidence="16" key="3">
    <citation type="submission" date="2025-08" db="UniProtKB">
        <authorList>
            <consortium name="Ensembl"/>
        </authorList>
    </citation>
    <scope>IDENTIFICATION</scope>
</reference>
<evidence type="ECO:0000256" key="4">
    <source>
        <dbReference type="ARBA" id="ARBA00022614"/>
    </source>
</evidence>
<feature type="transmembrane region" description="Helical" evidence="14">
    <location>
        <begin position="36"/>
        <end position="55"/>
    </location>
</feature>
<sequence length="235" mass="27740">MTNLSLNDLQCLSSDGFERPNMQVFAKQNCVFEIEFVLFISTSLAVVLLLLAVFVHQMSRHLILPLYHIARAWIEQAVREDGRVRYRYDAFVSYSGKDESWVLKELLPSLEQRGPPFLRLCLHTRDFQLGKDVVDNITDSLYESRYTLCLVSRHYLRSNWCSLEMQLATSRLQVEHKDVLILVFLEKIPSRLLSAHHRLARLVKTRTYLDWPQDPEERDSFWDRLWDKLKPEEAL</sequence>
<keyword evidence="12" id="KW-0325">Glycoprotein</keyword>
<dbReference type="PANTHER" id="PTHR24365:SF522">
    <property type="entry name" value="LOW QUALITY PROTEIN: TOLL-LIKE RECEPTOR 13-RELATED"/>
    <property type="match status" value="1"/>
</dbReference>
<evidence type="ECO:0000313" key="17">
    <source>
        <dbReference type="Proteomes" id="UP000018467"/>
    </source>
</evidence>
<dbReference type="Gene3D" id="3.40.50.10140">
    <property type="entry name" value="Toll/interleukin-1 receptor homology (TIR) domain"/>
    <property type="match status" value="1"/>
</dbReference>
<proteinExistence type="inferred from homology"/>
<evidence type="ECO:0000256" key="9">
    <source>
        <dbReference type="ARBA" id="ARBA00022989"/>
    </source>
</evidence>
<protein>
    <recommendedName>
        <fullName evidence="15">TIR domain-containing protein</fullName>
    </recommendedName>
</protein>
<keyword evidence="3" id="KW-0399">Innate immunity</keyword>
<evidence type="ECO:0000259" key="15">
    <source>
        <dbReference type="PROSITE" id="PS50104"/>
    </source>
</evidence>
<keyword evidence="8" id="KW-0391">Immunity</keyword>
<name>A0A3B1JF25_ASTMX</name>
<dbReference type="InterPro" id="IPR035897">
    <property type="entry name" value="Toll_tir_struct_dom_sf"/>
</dbReference>
<evidence type="ECO:0000256" key="11">
    <source>
        <dbReference type="ARBA" id="ARBA00023170"/>
    </source>
</evidence>
<dbReference type="STRING" id="7994.ENSAMXP00000040908"/>
<comment type="subcellular location">
    <subcellularLocation>
        <location evidence="1">Membrane</location>
        <topology evidence="1">Single-pass type I membrane protein</topology>
    </subcellularLocation>
</comment>
<dbReference type="GeneTree" id="ENSGT00940000166466"/>
<dbReference type="InParanoid" id="A0A3B1JF25"/>
<reference evidence="17" key="1">
    <citation type="submission" date="2013-03" db="EMBL/GenBank/DDBJ databases">
        <authorList>
            <person name="Jeffery W."/>
            <person name="Warren W."/>
            <person name="Wilson R.K."/>
        </authorList>
    </citation>
    <scope>NUCLEOTIDE SEQUENCE</scope>
    <source>
        <strain evidence="17">female</strain>
    </source>
</reference>
<dbReference type="SUPFAM" id="SSF52200">
    <property type="entry name" value="Toll/Interleukin receptor TIR domain"/>
    <property type="match status" value="1"/>
</dbReference>
<keyword evidence="9 14" id="KW-1133">Transmembrane helix</keyword>
<feature type="domain" description="TIR" evidence="15">
    <location>
        <begin position="86"/>
        <end position="229"/>
    </location>
</feature>
<evidence type="ECO:0000256" key="1">
    <source>
        <dbReference type="ARBA" id="ARBA00004479"/>
    </source>
</evidence>
<keyword evidence="10 14" id="KW-0472">Membrane</keyword>
<reference evidence="17" key="2">
    <citation type="journal article" date="2014" name="Nat. Commun.">
        <title>The cavefish genome reveals candidate genes for eye loss.</title>
        <authorList>
            <person name="McGaugh S.E."/>
            <person name="Gross J.B."/>
            <person name="Aken B."/>
            <person name="Blin M."/>
            <person name="Borowsky R."/>
            <person name="Chalopin D."/>
            <person name="Hinaux H."/>
            <person name="Jeffery W.R."/>
            <person name="Keene A."/>
            <person name="Ma L."/>
            <person name="Minx P."/>
            <person name="Murphy D."/>
            <person name="O'Quin K.E."/>
            <person name="Retaux S."/>
            <person name="Rohner N."/>
            <person name="Searle S.M."/>
            <person name="Stahl B.A."/>
            <person name="Tabin C."/>
            <person name="Volff J.N."/>
            <person name="Yoshizawa M."/>
            <person name="Warren W.C."/>
        </authorList>
    </citation>
    <scope>NUCLEOTIDE SEQUENCE [LARGE SCALE GENOMIC DNA]</scope>
    <source>
        <strain evidence="17">female</strain>
    </source>
</reference>
<dbReference type="AlphaFoldDB" id="A0A3B1JF25"/>
<keyword evidence="7" id="KW-0677">Repeat</keyword>
<evidence type="ECO:0000256" key="3">
    <source>
        <dbReference type="ARBA" id="ARBA00022588"/>
    </source>
</evidence>
<keyword evidence="11" id="KW-0675">Receptor</keyword>
<evidence type="ECO:0000256" key="7">
    <source>
        <dbReference type="ARBA" id="ARBA00022737"/>
    </source>
</evidence>
<evidence type="ECO:0000256" key="6">
    <source>
        <dbReference type="ARBA" id="ARBA00022729"/>
    </source>
</evidence>
<evidence type="ECO:0000256" key="5">
    <source>
        <dbReference type="ARBA" id="ARBA00022692"/>
    </source>
</evidence>
<dbReference type="InterPro" id="IPR000157">
    <property type="entry name" value="TIR_dom"/>
</dbReference>
<reference evidence="16" key="4">
    <citation type="submission" date="2025-09" db="UniProtKB">
        <authorList>
            <consortium name="Ensembl"/>
        </authorList>
    </citation>
    <scope>IDENTIFICATION</scope>
</reference>
<keyword evidence="13" id="KW-0395">Inflammatory response</keyword>
<organism evidence="16 17">
    <name type="scientific">Astyanax mexicanus</name>
    <name type="common">Blind cave fish</name>
    <name type="synonym">Astyanax fasciatus mexicanus</name>
    <dbReference type="NCBI Taxonomy" id="7994"/>
    <lineage>
        <taxon>Eukaryota</taxon>
        <taxon>Metazoa</taxon>
        <taxon>Chordata</taxon>
        <taxon>Craniata</taxon>
        <taxon>Vertebrata</taxon>
        <taxon>Euteleostomi</taxon>
        <taxon>Actinopterygii</taxon>
        <taxon>Neopterygii</taxon>
        <taxon>Teleostei</taxon>
        <taxon>Ostariophysi</taxon>
        <taxon>Characiformes</taxon>
        <taxon>Characoidei</taxon>
        <taxon>Acestrorhamphidae</taxon>
        <taxon>Acestrorhamphinae</taxon>
        <taxon>Astyanax</taxon>
    </lineage>
</organism>
<evidence type="ECO:0000256" key="13">
    <source>
        <dbReference type="ARBA" id="ARBA00023198"/>
    </source>
</evidence>